<dbReference type="PANTHER" id="PTHR43027:SF2">
    <property type="entry name" value="TRANSPORT PERMEASE PROTEIN"/>
    <property type="match status" value="1"/>
</dbReference>
<dbReference type="GO" id="GO:0043190">
    <property type="term" value="C:ATP-binding cassette (ABC) transporter complex"/>
    <property type="evidence" value="ECO:0007669"/>
    <property type="project" value="InterPro"/>
</dbReference>
<keyword evidence="2 6" id="KW-0812">Transmembrane</keyword>
<protein>
    <recommendedName>
        <fullName evidence="6">Transport permease protein</fullName>
    </recommendedName>
</protein>
<feature type="transmembrane region" description="Helical" evidence="6">
    <location>
        <begin position="165"/>
        <end position="184"/>
    </location>
</feature>
<evidence type="ECO:0000256" key="5">
    <source>
        <dbReference type="ARBA" id="ARBA00023251"/>
    </source>
</evidence>
<evidence type="ECO:0000259" key="8">
    <source>
        <dbReference type="PROSITE" id="PS51012"/>
    </source>
</evidence>
<dbReference type="InterPro" id="IPR052902">
    <property type="entry name" value="ABC-2_transporter"/>
</dbReference>
<dbReference type="PIRSF" id="PIRSF006648">
    <property type="entry name" value="DrrB"/>
    <property type="match status" value="1"/>
</dbReference>
<feature type="transmembrane region" description="Helical" evidence="6">
    <location>
        <begin position="251"/>
        <end position="269"/>
    </location>
</feature>
<dbReference type="InterPro" id="IPR047817">
    <property type="entry name" value="ABC2_TM_bact-type"/>
</dbReference>
<keyword evidence="5" id="KW-0046">Antibiotic resistance</keyword>
<evidence type="ECO:0000256" key="3">
    <source>
        <dbReference type="ARBA" id="ARBA00022989"/>
    </source>
</evidence>
<feature type="transmembrane region" description="Helical" evidence="6">
    <location>
        <begin position="128"/>
        <end position="159"/>
    </location>
</feature>
<feature type="region of interest" description="Disordered" evidence="7">
    <location>
        <begin position="1"/>
        <end position="23"/>
    </location>
</feature>
<feature type="transmembrane region" description="Helical" evidence="6">
    <location>
        <begin position="50"/>
        <end position="69"/>
    </location>
</feature>
<keyword evidence="6" id="KW-0813">Transport</keyword>
<keyword evidence="3 6" id="KW-1133">Transmembrane helix</keyword>
<evidence type="ECO:0000256" key="1">
    <source>
        <dbReference type="ARBA" id="ARBA00004141"/>
    </source>
</evidence>
<name>A0A1K2F1F3_STRAR</name>
<feature type="domain" description="ABC transmembrane type-2" evidence="8">
    <location>
        <begin position="49"/>
        <end position="272"/>
    </location>
</feature>
<organism evidence="9 10">
    <name type="scientific">Streptomyces atratus</name>
    <dbReference type="NCBI Taxonomy" id="1893"/>
    <lineage>
        <taxon>Bacteria</taxon>
        <taxon>Bacillati</taxon>
        <taxon>Actinomycetota</taxon>
        <taxon>Actinomycetes</taxon>
        <taxon>Kitasatosporales</taxon>
        <taxon>Streptomycetaceae</taxon>
        <taxon>Streptomyces</taxon>
    </lineage>
</organism>
<dbReference type="AlphaFoldDB" id="A0A1K2F1F3"/>
<evidence type="ECO:0000256" key="4">
    <source>
        <dbReference type="ARBA" id="ARBA00023136"/>
    </source>
</evidence>
<comment type="subcellular location">
    <subcellularLocation>
        <location evidence="6">Cell membrane</location>
        <topology evidence="6">Multi-pass membrane protein</topology>
    </subcellularLocation>
    <subcellularLocation>
        <location evidence="1">Membrane</location>
        <topology evidence="1">Multi-pass membrane protein</topology>
    </subcellularLocation>
</comment>
<dbReference type="InterPro" id="IPR000412">
    <property type="entry name" value="ABC_2_transport"/>
</dbReference>
<dbReference type="EMBL" id="FPJO01000026">
    <property type="protein sequence ID" value="SFY40992.1"/>
    <property type="molecule type" value="Genomic_DNA"/>
</dbReference>
<dbReference type="PROSITE" id="PS51012">
    <property type="entry name" value="ABC_TM2"/>
    <property type="match status" value="1"/>
</dbReference>
<evidence type="ECO:0000313" key="10">
    <source>
        <dbReference type="Proteomes" id="UP000181909"/>
    </source>
</evidence>
<evidence type="ECO:0000256" key="2">
    <source>
        <dbReference type="ARBA" id="ARBA00022692"/>
    </source>
</evidence>
<dbReference type="InterPro" id="IPR013525">
    <property type="entry name" value="ABC2_TM"/>
</dbReference>
<gene>
    <name evidence="9" type="ORF">SAMN02787144_102643</name>
</gene>
<feature type="transmembrane region" description="Helical" evidence="6">
    <location>
        <begin position="196"/>
        <end position="215"/>
    </location>
</feature>
<proteinExistence type="inferred from homology"/>
<dbReference type="Proteomes" id="UP000181909">
    <property type="component" value="Unassembled WGS sequence"/>
</dbReference>
<feature type="transmembrane region" description="Helical" evidence="6">
    <location>
        <begin position="81"/>
        <end position="107"/>
    </location>
</feature>
<evidence type="ECO:0000256" key="6">
    <source>
        <dbReference type="RuleBase" id="RU361157"/>
    </source>
</evidence>
<comment type="similarity">
    <text evidence="6">Belongs to the ABC-2 integral membrane protein family.</text>
</comment>
<dbReference type="Pfam" id="PF01061">
    <property type="entry name" value="ABC2_membrane"/>
    <property type="match status" value="1"/>
</dbReference>
<sequence length="279" mass="28815">MTTTTTGRSAAAGTTTGTTATSAAAGTTLRGRLTALGRAEVALLARNRTAVFVSLLMPAAMVLAMKSTLKQSVLDGTGLSVAAAALTGGIGIVLIQAVYMNLVSSYVARREDLVLKRLRTGEVTDREILVGTALPSVALALAQTAVIVVAGTAFFGLAAPQRPELLVAGLLLGVVLLAALAAATSAVTRTVQTSQLTTLPLFFISMMGSGLFVPLEIMPDPMASVCELLPVTGVMTLVRTGWLGGAEGSDLLVAALTGLAWTAFAVFAVQRRFRWDPRR</sequence>
<dbReference type="GO" id="GO:0140359">
    <property type="term" value="F:ABC-type transporter activity"/>
    <property type="evidence" value="ECO:0007669"/>
    <property type="project" value="InterPro"/>
</dbReference>
<keyword evidence="4 6" id="KW-0472">Membrane</keyword>
<dbReference type="STRING" id="1893.SAMN02787144_102643"/>
<evidence type="ECO:0000313" key="9">
    <source>
        <dbReference type="EMBL" id="SFY40992.1"/>
    </source>
</evidence>
<reference evidence="9 10" key="1">
    <citation type="submission" date="2016-11" db="EMBL/GenBank/DDBJ databases">
        <authorList>
            <person name="Jaros S."/>
            <person name="Januszkiewicz K."/>
            <person name="Wedrychowicz H."/>
        </authorList>
    </citation>
    <scope>NUCLEOTIDE SEQUENCE [LARGE SCALE GENOMIC DNA]</scope>
    <source>
        <strain evidence="9 10">OK807</strain>
    </source>
</reference>
<dbReference type="PANTHER" id="PTHR43027">
    <property type="entry name" value="DOXORUBICIN RESISTANCE ABC TRANSPORTER PERMEASE PROTEIN DRRC-RELATED"/>
    <property type="match status" value="1"/>
</dbReference>
<keyword evidence="6" id="KW-1003">Cell membrane</keyword>
<dbReference type="RefSeq" id="WP_072488570.1">
    <property type="nucleotide sequence ID" value="NZ_CP108276.1"/>
</dbReference>
<evidence type="ECO:0000256" key="7">
    <source>
        <dbReference type="SAM" id="MobiDB-lite"/>
    </source>
</evidence>
<dbReference type="GO" id="GO:0046677">
    <property type="term" value="P:response to antibiotic"/>
    <property type="evidence" value="ECO:0007669"/>
    <property type="project" value="UniProtKB-KW"/>
</dbReference>
<dbReference type="OrthoDB" id="3214063at2"/>
<accession>A0A1K2F1F3</accession>